<comment type="function">
    <text evidence="9">Part of the ABC transporter complex LsrABCD involved in autoinducer 2 (AI-2) import. Probably responsible for the translocation of the substrate across the membrane.</text>
</comment>
<keyword evidence="7 11" id="KW-1133">Transmembrane helix</keyword>
<evidence type="ECO:0000256" key="9">
    <source>
        <dbReference type="ARBA" id="ARBA00025439"/>
    </source>
</evidence>
<dbReference type="PANTHER" id="PTHR32196:SF29">
    <property type="entry name" value="AUTOINDUCER 2 IMPORT SYSTEM PERMEASE PROTEIN LSRC"/>
    <property type="match status" value="1"/>
</dbReference>
<dbReference type="PANTHER" id="PTHR32196">
    <property type="entry name" value="ABC TRANSPORTER PERMEASE PROTEIN YPHD-RELATED-RELATED"/>
    <property type="match status" value="1"/>
</dbReference>
<feature type="transmembrane region" description="Helical" evidence="11">
    <location>
        <begin position="23"/>
        <end position="40"/>
    </location>
</feature>
<dbReference type="CDD" id="cd06579">
    <property type="entry name" value="TM_PBP1_transp_AraH_like"/>
    <property type="match status" value="1"/>
</dbReference>
<evidence type="ECO:0000256" key="8">
    <source>
        <dbReference type="ARBA" id="ARBA00023136"/>
    </source>
</evidence>
<comment type="subunit">
    <text evidence="2">The complex is composed of two ATP-binding proteins (LsrA), two transmembrane proteins (LsrC and LsrD) and a solute-binding protein (LsrB).</text>
</comment>
<proteinExistence type="predicted"/>
<comment type="caution">
    <text evidence="12">The sequence shown here is derived from an EMBL/GenBank/DDBJ whole genome shotgun (WGS) entry which is preliminary data.</text>
</comment>
<feature type="transmembrane region" description="Helical" evidence="11">
    <location>
        <begin position="259"/>
        <end position="284"/>
    </location>
</feature>
<evidence type="ECO:0000256" key="10">
    <source>
        <dbReference type="ARBA" id="ARBA00039382"/>
    </source>
</evidence>
<sequence>MTTLTTGRGRRRILPPPVTGQELVLIGVIAALWLMLTLVTPSFGTAASLQPLLVRLAPVAVIAVGMTLVIVSGGIDISVAASLMVCSVVTAKLLVGTGLPMLPALLVSLGLGGLLGAINGLLIVYGRVHAIIITFGTANLFQFIGLRIFDSQTVNNIPAAFAFLGRGEAGRTLGVPHSFLLMLLIVAAAWWYIRHMPSGRHFYAIGGDQRSARLAGIPVGRRIMSAYVLTGVLVGLAACMTLAGGTSTLDQNVGRGQELAVIAAVVIGGTSITGGRGSVLGSVLGALLVQTVRSGVTQLGWPSQLANLFVGLCIVIAVGTDLMRERRRAR</sequence>
<keyword evidence="6 11" id="KW-0812">Transmembrane</keyword>
<feature type="transmembrane region" description="Helical" evidence="11">
    <location>
        <begin position="77"/>
        <end position="95"/>
    </location>
</feature>
<evidence type="ECO:0000256" key="4">
    <source>
        <dbReference type="ARBA" id="ARBA00022475"/>
    </source>
</evidence>
<dbReference type="Pfam" id="PF02653">
    <property type="entry name" value="BPD_transp_2"/>
    <property type="match status" value="1"/>
</dbReference>
<evidence type="ECO:0000256" key="3">
    <source>
        <dbReference type="ARBA" id="ARBA00022448"/>
    </source>
</evidence>
<feature type="transmembrane region" description="Helical" evidence="11">
    <location>
        <begin position="226"/>
        <end position="247"/>
    </location>
</feature>
<evidence type="ECO:0000256" key="7">
    <source>
        <dbReference type="ARBA" id="ARBA00022989"/>
    </source>
</evidence>
<evidence type="ECO:0000256" key="6">
    <source>
        <dbReference type="ARBA" id="ARBA00022692"/>
    </source>
</evidence>
<dbReference type="InterPro" id="IPR001851">
    <property type="entry name" value="ABC_transp_permease"/>
</dbReference>
<name>A0ABW4L1Y5_9MICO</name>
<evidence type="ECO:0000256" key="11">
    <source>
        <dbReference type="SAM" id="Phobius"/>
    </source>
</evidence>
<gene>
    <name evidence="12" type="ORF">ACFSE6_06930</name>
</gene>
<evidence type="ECO:0000256" key="5">
    <source>
        <dbReference type="ARBA" id="ARBA00022519"/>
    </source>
</evidence>
<accession>A0ABW4L1Y5</accession>
<feature type="transmembrane region" description="Helical" evidence="11">
    <location>
        <begin position="102"/>
        <end position="124"/>
    </location>
</feature>
<dbReference type="Proteomes" id="UP001597277">
    <property type="component" value="Unassembled WGS sequence"/>
</dbReference>
<organism evidence="12 13">
    <name type="scientific">Georgenia deserti</name>
    <dbReference type="NCBI Taxonomy" id="2093781"/>
    <lineage>
        <taxon>Bacteria</taxon>
        <taxon>Bacillati</taxon>
        <taxon>Actinomycetota</taxon>
        <taxon>Actinomycetes</taxon>
        <taxon>Micrococcales</taxon>
        <taxon>Bogoriellaceae</taxon>
        <taxon>Georgenia</taxon>
    </lineage>
</organism>
<dbReference type="EMBL" id="JBHUEE010000003">
    <property type="protein sequence ID" value="MFD1717561.1"/>
    <property type="molecule type" value="Genomic_DNA"/>
</dbReference>
<keyword evidence="13" id="KW-1185">Reference proteome</keyword>
<dbReference type="RefSeq" id="WP_388004102.1">
    <property type="nucleotide sequence ID" value="NZ_JBHUEE010000003.1"/>
</dbReference>
<reference evidence="13" key="1">
    <citation type="journal article" date="2019" name="Int. J. Syst. Evol. Microbiol.">
        <title>The Global Catalogue of Microorganisms (GCM) 10K type strain sequencing project: providing services to taxonomists for standard genome sequencing and annotation.</title>
        <authorList>
            <consortium name="The Broad Institute Genomics Platform"/>
            <consortium name="The Broad Institute Genome Sequencing Center for Infectious Disease"/>
            <person name="Wu L."/>
            <person name="Ma J."/>
        </authorList>
    </citation>
    <scope>NUCLEOTIDE SEQUENCE [LARGE SCALE GENOMIC DNA]</scope>
    <source>
        <strain evidence="13">JCM 17130</strain>
    </source>
</reference>
<feature type="transmembrane region" description="Helical" evidence="11">
    <location>
        <begin position="304"/>
        <end position="323"/>
    </location>
</feature>
<keyword evidence="3" id="KW-0813">Transport</keyword>
<feature type="transmembrane region" description="Helical" evidence="11">
    <location>
        <begin position="52"/>
        <end position="71"/>
    </location>
</feature>
<feature type="transmembrane region" description="Helical" evidence="11">
    <location>
        <begin position="170"/>
        <end position="193"/>
    </location>
</feature>
<keyword evidence="5" id="KW-0997">Cell inner membrane</keyword>
<evidence type="ECO:0000313" key="12">
    <source>
        <dbReference type="EMBL" id="MFD1717561.1"/>
    </source>
</evidence>
<evidence type="ECO:0000256" key="1">
    <source>
        <dbReference type="ARBA" id="ARBA00004651"/>
    </source>
</evidence>
<evidence type="ECO:0000313" key="13">
    <source>
        <dbReference type="Proteomes" id="UP001597277"/>
    </source>
</evidence>
<comment type="subcellular location">
    <subcellularLocation>
        <location evidence="1">Cell membrane</location>
        <topology evidence="1">Multi-pass membrane protein</topology>
    </subcellularLocation>
</comment>
<keyword evidence="4" id="KW-1003">Cell membrane</keyword>
<protein>
    <recommendedName>
        <fullName evidence="10">Autoinducer 2 import system permease protein LsrC</fullName>
    </recommendedName>
</protein>
<evidence type="ECO:0000256" key="2">
    <source>
        <dbReference type="ARBA" id="ARBA00011262"/>
    </source>
</evidence>
<keyword evidence="8 11" id="KW-0472">Membrane</keyword>